<evidence type="ECO:0000313" key="6">
    <source>
        <dbReference type="EMBL" id="NKY57594.1"/>
    </source>
</evidence>
<evidence type="ECO:0000256" key="3">
    <source>
        <dbReference type="ARBA" id="ARBA00022989"/>
    </source>
</evidence>
<feature type="transmembrane region" description="Helical" evidence="5">
    <location>
        <begin position="99"/>
        <end position="124"/>
    </location>
</feature>
<accession>A0A846YIX7</accession>
<feature type="transmembrane region" description="Helical" evidence="5">
    <location>
        <begin position="258"/>
        <end position="280"/>
    </location>
</feature>
<dbReference type="Pfam" id="PF01758">
    <property type="entry name" value="SBF"/>
    <property type="match status" value="1"/>
</dbReference>
<comment type="caution">
    <text evidence="6">The sequence shown here is derived from an EMBL/GenBank/DDBJ whole genome shotgun (WGS) entry which is preliminary data.</text>
</comment>
<reference evidence="6 7" key="1">
    <citation type="submission" date="2020-04" db="EMBL/GenBank/DDBJ databases">
        <title>MicrobeNet Type strains.</title>
        <authorList>
            <person name="Nicholson A.C."/>
        </authorList>
    </citation>
    <scope>NUCLEOTIDE SEQUENCE [LARGE SCALE GENOMIC DNA]</scope>
    <source>
        <strain evidence="6 7">JCM 3332</strain>
    </source>
</reference>
<feature type="transmembrane region" description="Helical" evidence="5">
    <location>
        <begin position="230"/>
        <end position="252"/>
    </location>
</feature>
<feature type="transmembrane region" description="Helical" evidence="5">
    <location>
        <begin position="136"/>
        <end position="156"/>
    </location>
</feature>
<dbReference type="Gene3D" id="1.20.1530.20">
    <property type="match status" value="1"/>
</dbReference>
<evidence type="ECO:0000256" key="4">
    <source>
        <dbReference type="ARBA" id="ARBA00023136"/>
    </source>
</evidence>
<evidence type="ECO:0000256" key="1">
    <source>
        <dbReference type="ARBA" id="ARBA00004141"/>
    </source>
</evidence>
<keyword evidence="4 5" id="KW-0472">Membrane</keyword>
<evidence type="ECO:0000313" key="7">
    <source>
        <dbReference type="Proteomes" id="UP000570678"/>
    </source>
</evidence>
<dbReference type="InterPro" id="IPR004710">
    <property type="entry name" value="Bilac:Na_transpt"/>
</dbReference>
<evidence type="ECO:0000256" key="5">
    <source>
        <dbReference type="SAM" id="Phobius"/>
    </source>
</evidence>
<dbReference type="EMBL" id="JAAXOT010000007">
    <property type="protein sequence ID" value="NKY57594.1"/>
    <property type="molecule type" value="Genomic_DNA"/>
</dbReference>
<dbReference type="PANTHER" id="PTHR10361:SF24">
    <property type="entry name" value="P3 PROTEIN"/>
    <property type="match status" value="1"/>
</dbReference>
<organism evidence="6 7">
    <name type="scientific">Nocardia flavorosea</name>
    <dbReference type="NCBI Taxonomy" id="53429"/>
    <lineage>
        <taxon>Bacteria</taxon>
        <taxon>Bacillati</taxon>
        <taxon>Actinomycetota</taxon>
        <taxon>Actinomycetes</taxon>
        <taxon>Mycobacteriales</taxon>
        <taxon>Nocardiaceae</taxon>
        <taxon>Nocardia</taxon>
    </lineage>
</organism>
<feature type="transmembrane region" description="Helical" evidence="5">
    <location>
        <begin position="68"/>
        <end position="87"/>
    </location>
</feature>
<dbReference type="GO" id="GO:0016020">
    <property type="term" value="C:membrane"/>
    <property type="evidence" value="ECO:0007669"/>
    <property type="project" value="UniProtKB-SubCell"/>
</dbReference>
<keyword evidence="2 5" id="KW-0812">Transmembrane</keyword>
<dbReference type="PANTHER" id="PTHR10361">
    <property type="entry name" value="SODIUM-BILE ACID COTRANSPORTER"/>
    <property type="match status" value="1"/>
</dbReference>
<evidence type="ECO:0000256" key="2">
    <source>
        <dbReference type="ARBA" id="ARBA00022692"/>
    </source>
</evidence>
<keyword evidence="3 5" id="KW-1133">Transmembrane helix</keyword>
<dbReference type="InterPro" id="IPR002657">
    <property type="entry name" value="BilAc:Na_symport/Acr3"/>
</dbReference>
<dbReference type="AlphaFoldDB" id="A0A846YIX7"/>
<dbReference type="Proteomes" id="UP000570678">
    <property type="component" value="Unassembled WGS sequence"/>
</dbReference>
<feature type="transmembrane region" description="Helical" evidence="5">
    <location>
        <begin position="6"/>
        <end position="27"/>
    </location>
</feature>
<protein>
    <submittedName>
        <fullName evidence="6">Bile acid:sodium symporter family protein</fullName>
    </submittedName>
</protein>
<feature type="transmembrane region" description="Helical" evidence="5">
    <location>
        <begin position="39"/>
        <end position="62"/>
    </location>
</feature>
<sequence length="298" mass="30895">MGSTIFAVALPLALGIVMFGLGLTLTTDDFTRVVKYPKTAVIALLCQLVVLPLICFGLVHLFGLDGVLAVGMMLLVASPGGTSANLFSHIAGGNVALNITLTAINSVLAVVTLPVVVAVSYAVFLDDSAAIVLHPAKFVQVFALVLIPVAVGMWVRRRYPDWSGRRQSTVKFAAAGVLVFVVAAALFSEFDTVTGHLGDLGPVALLLCICSLLVGYLVPRAFGVEPADAVAAGMEIGVHNAALAITIATTVLGNETMAVPAGLYGFLMNIPASIAAVLFARSHRARRPSVPAGVVPPR</sequence>
<keyword evidence="7" id="KW-1185">Reference proteome</keyword>
<feature type="transmembrane region" description="Helical" evidence="5">
    <location>
        <begin position="168"/>
        <end position="188"/>
    </location>
</feature>
<name>A0A846YIX7_9NOCA</name>
<comment type="subcellular location">
    <subcellularLocation>
        <location evidence="1">Membrane</location>
        <topology evidence="1">Multi-pass membrane protein</topology>
    </subcellularLocation>
</comment>
<gene>
    <name evidence="6" type="ORF">HGA15_15815</name>
</gene>
<dbReference type="InterPro" id="IPR038770">
    <property type="entry name" value="Na+/solute_symporter_sf"/>
</dbReference>
<feature type="transmembrane region" description="Helical" evidence="5">
    <location>
        <begin position="200"/>
        <end position="218"/>
    </location>
</feature>
<proteinExistence type="predicted"/>
<dbReference type="RefSeq" id="WP_062975496.1">
    <property type="nucleotide sequence ID" value="NZ_JAAXOT010000007.1"/>
</dbReference>